<dbReference type="InterPro" id="IPR020311">
    <property type="entry name" value="Uncharacterised_Rv0898c"/>
</dbReference>
<proteinExistence type="predicted"/>
<evidence type="ECO:0000313" key="3">
    <source>
        <dbReference type="Proteomes" id="UP001149140"/>
    </source>
</evidence>
<name>A0A9X3MYP3_9ACTN</name>
<evidence type="ECO:0000313" key="2">
    <source>
        <dbReference type="EMBL" id="MDA0165220.1"/>
    </source>
</evidence>
<reference evidence="2" key="1">
    <citation type="submission" date="2022-10" db="EMBL/GenBank/DDBJ databases">
        <title>The WGS of Solirubrobacter ginsenosidimutans DSM 21036.</title>
        <authorList>
            <person name="Jiang Z."/>
        </authorList>
    </citation>
    <scope>NUCLEOTIDE SEQUENCE</scope>
    <source>
        <strain evidence="2">DSM 21036</strain>
    </source>
</reference>
<protein>
    <submittedName>
        <fullName evidence="2">DUF2630 family protein</fullName>
    </submittedName>
</protein>
<dbReference type="RefSeq" id="WP_270044477.1">
    <property type="nucleotide sequence ID" value="NZ_JAPDOD010000043.1"/>
</dbReference>
<evidence type="ECO:0000256" key="1">
    <source>
        <dbReference type="SAM" id="MobiDB-lite"/>
    </source>
</evidence>
<dbReference type="EMBL" id="JAPDOD010000043">
    <property type="protein sequence ID" value="MDA0165220.1"/>
    <property type="molecule type" value="Genomic_DNA"/>
</dbReference>
<comment type="caution">
    <text evidence="2">The sequence shown here is derived from an EMBL/GenBank/DDBJ whole genome shotgun (WGS) entry which is preliminary data.</text>
</comment>
<gene>
    <name evidence="2" type="ORF">OM076_33440</name>
</gene>
<feature type="region of interest" description="Disordered" evidence="1">
    <location>
        <begin position="57"/>
        <end position="88"/>
    </location>
</feature>
<organism evidence="2 3">
    <name type="scientific">Solirubrobacter ginsenosidimutans</name>
    <dbReference type="NCBI Taxonomy" id="490573"/>
    <lineage>
        <taxon>Bacteria</taxon>
        <taxon>Bacillati</taxon>
        <taxon>Actinomycetota</taxon>
        <taxon>Thermoleophilia</taxon>
        <taxon>Solirubrobacterales</taxon>
        <taxon>Solirubrobacteraceae</taxon>
        <taxon>Solirubrobacter</taxon>
    </lineage>
</organism>
<dbReference type="AlphaFoldDB" id="A0A9X3MYP3"/>
<sequence length="88" mass="9770">MDDSPMDHIEALVAEEHRLWSSAEGGGLAPADHERLQAIKVELDRYWALLRRRRVDPNAPDVQPYVPDPNNDLDGPDPEPPHEPGGSA</sequence>
<accession>A0A9X3MYP3</accession>
<keyword evidence="3" id="KW-1185">Reference proteome</keyword>
<dbReference type="Pfam" id="PF10944">
    <property type="entry name" value="DUF2630"/>
    <property type="match status" value="1"/>
</dbReference>
<dbReference type="Proteomes" id="UP001149140">
    <property type="component" value="Unassembled WGS sequence"/>
</dbReference>